<dbReference type="EMBL" id="BAABQU010000076">
    <property type="protein sequence ID" value="GAA5441754.1"/>
    <property type="molecule type" value="Genomic_DNA"/>
</dbReference>
<dbReference type="Proteomes" id="UP001423409">
    <property type="component" value="Unassembled WGS sequence"/>
</dbReference>
<evidence type="ECO:0000313" key="1">
    <source>
        <dbReference type="EMBL" id="GAA5441754.1"/>
    </source>
</evidence>
<reference evidence="1 2" key="1">
    <citation type="submission" date="2024-02" db="EMBL/GenBank/DDBJ databases">
        <title>Deinococcus caeni NBRC 101312.</title>
        <authorList>
            <person name="Ichikawa N."/>
            <person name="Katano-Makiyama Y."/>
            <person name="Hidaka K."/>
        </authorList>
    </citation>
    <scope>NUCLEOTIDE SEQUENCE [LARGE SCALE GENOMIC DNA]</scope>
    <source>
        <strain evidence="1 2">NBRC 101312</strain>
    </source>
</reference>
<keyword evidence="2" id="KW-1185">Reference proteome</keyword>
<comment type="caution">
    <text evidence="1">The sequence shown here is derived from an EMBL/GenBank/DDBJ whole genome shotgun (WGS) entry which is preliminary data.</text>
</comment>
<protein>
    <submittedName>
        <fullName evidence="1">Uncharacterized protein</fullName>
    </submittedName>
</protein>
<accession>A0ABP9UJ34</accession>
<gene>
    <name evidence="1" type="ORF">Dcae01_03295</name>
</gene>
<name>A0ABP9UJ34_9DEIO</name>
<sequence length="114" mass="12537">MTQAAVVVRDRSARWRNVGVAFRHRNGGGWNIQLEGGVPDETLVIKDANGYEPGTQFRLMVTRPAVSGGTDWFEVGRAWVSREGRAVLATLDVIIPAGETKLVILPKRNRAVRA</sequence>
<proteinExistence type="predicted"/>
<organism evidence="1 2">
    <name type="scientific">Deinococcus caeni</name>
    <dbReference type="NCBI Taxonomy" id="569127"/>
    <lineage>
        <taxon>Bacteria</taxon>
        <taxon>Thermotogati</taxon>
        <taxon>Deinococcota</taxon>
        <taxon>Deinococci</taxon>
        <taxon>Deinococcales</taxon>
        <taxon>Deinococcaceae</taxon>
        <taxon>Deinococcus</taxon>
    </lineage>
</organism>
<evidence type="ECO:0000313" key="2">
    <source>
        <dbReference type="Proteomes" id="UP001423409"/>
    </source>
</evidence>